<proteinExistence type="predicted"/>
<dbReference type="Proteomes" id="UP000222542">
    <property type="component" value="Unassembled WGS sequence"/>
</dbReference>
<dbReference type="OMA" id="AIDFKRW"/>
<accession>A0A2G2ZBW2</accession>
<reference evidence="1 2" key="2">
    <citation type="journal article" date="2017" name="Genome Biol.">
        <title>New reference genome sequences of hot pepper reveal the massive evolution of plant disease-resistance genes by retroduplication.</title>
        <authorList>
            <person name="Kim S."/>
            <person name="Park J."/>
            <person name="Yeom S.I."/>
            <person name="Kim Y.M."/>
            <person name="Seo E."/>
            <person name="Kim K.T."/>
            <person name="Kim M.S."/>
            <person name="Lee J.M."/>
            <person name="Cheong K."/>
            <person name="Shin H.S."/>
            <person name="Kim S.B."/>
            <person name="Han K."/>
            <person name="Lee J."/>
            <person name="Park M."/>
            <person name="Lee H.A."/>
            <person name="Lee H.Y."/>
            <person name="Lee Y."/>
            <person name="Oh S."/>
            <person name="Lee J.H."/>
            <person name="Choi E."/>
            <person name="Choi E."/>
            <person name="Lee S.E."/>
            <person name="Jeon J."/>
            <person name="Kim H."/>
            <person name="Choi G."/>
            <person name="Song H."/>
            <person name="Lee J."/>
            <person name="Lee S.C."/>
            <person name="Kwon J.K."/>
            <person name="Lee H.Y."/>
            <person name="Koo N."/>
            <person name="Hong Y."/>
            <person name="Kim R.W."/>
            <person name="Kang W.H."/>
            <person name="Huh J.H."/>
            <person name="Kang B.C."/>
            <person name="Yang T.J."/>
            <person name="Lee Y.H."/>
            <person name="Bennetzen J.L."/>
            <person name="Choi D."/>
        </authorList>
    </citation>
    <scope>NUCLEOTIDE SEQUENCE [LARGE SCALE GENOMIC DNA]</scope>
    <source>
        <strain evidence="2">cv. CM334</strain>
    </source>
</reference>
<gene>
    <name evidence="1" type="ORF">T459_17453</name>
</gene>
<comment type="caution">
    <text evidence="1">The sequence shown here is derived from an EMBL/GenBank/DDBJ whole genome shotgun (WGS) entry which is preliminary data.</text>
</comment>
<evidence type="ECO:0000313" key="1">
    <source>
        <dbReference type="EMBL" id="PHT79401.1"/>
    </source>
</evidence>
<dbReference type="AlphaFoldDB" id="A0A2G2ZBW2"/>
<evidence type="ECO:0000313" key="2">
    <source>
        <dbReference type="Proteomes" id="UP000222542"/>
    </source>
</evidence>
<dbReference type="EMBL" id="AYRZ02000006">
    <property type="protein sequence ID" value="PHT79401.1"/>
    <property type="molecule type" value="Genomic_DNA"/>
</dbReference>
<keyword evidence="2" id="KW-1185">Reference proteome</keyword>
<sequence length="86" mass="10262">MEKPKKFAAIDFKRWQQKMFFYLTTLCLQRFTSEDAPKVTKRTSDKEHFMIVEAWKHSDFLCKNYILSGLHDDLYNVYGGTKTSKE</sequence>
<name>A0A2G2ZBW2_CAPAN</name>
<protein>
    <submittedName>
        <fullName evidence="1">Uncharacterized protein</fullName>
    </submittedName>
</protein>
<organism evidence="1 2">
    <name type="scientific">Capsicum annuum</name>
    <name type="common">Capsicum pepper</name>
    <dbReference type="NCBI Taxonomy" id="4072"/>
    <lineage>
        <taxon>Eukaryota</taxon>
        <taxon>Viridiplantae</taxon>
        <taxon>Streptophyta</taxon>
        <taxon>Embryophyta</taxon>
        <taxon>Tracheophyta</taxon>
        <taxon>Spermatophyta</taxon>
        <taxon>Magnoliopsida</taxon>
        <taxon>eudicotyledons</taxon>
        <taxon>Gunneridae</taxon>
        <taxon>Pentapetalae</taxon>
        <taxon>asterids</taxon>
        <taxon>lamiids</taxon>
        <taxon>Solanales</taxon>
        <taxon>Solanaceae</taxon>
        <taxon>Solanoideae</taxon>
        <taxon>Capsiceae</taxon>
        <taxon>Capsicum</taxon>
    </lineage>
</organism>
<dbReference type="Gramene" id="PHT79401">
    <property type="protein sequence ID" value="PHT79401"/>
    <property type="gene ID" value="T459_17453"/>
</dbReference>
<reference evidence="1 2" key="1">
    <citation type="journal article" date="2014" name="Nat. Genet.">
        <title>Genome sequence of the hot pepper provides insights into the evolution of pungency in Capsicum species.</title>
        <authorList>
            <person name="Kim S."/>
            <person name="Park M."/>
            <person name="Yeom S.I."/>
            <person name="Kim Y.M."/>
            <person name="Lee J.M."/>
            <person name="Lee H.A."/>
            <person name="Seo E."/>
            <person name="Choi J."/>
            <person name="Cheong K."/>
            <person name="Kim K.T."/>
            <person name="Jung K."/>
            <person name="Lee G.W."/>
            <person name="Oh S.K."/>
            <person name="Bae C."/>
            <person name="Kim S.B."/>
            <person name="Lee H.Y."/>
            <person name="Kim S.Y."/>
            <person name="Kim M.S."/>
            <person name="Kang B.C."/>
            <person name="Jo Y.D."/>
            <person name="Yang H.B."/>
            <person name="Jeong H.J."/>
            <person name="Kang W.H."/>
            <person name="Kwon J.K."/>
            <person name="Shin C."/>
            <person name="Lim J.Y."/>
            <person name="Park J.H."/>
            <person name="Huh J.H."/>
            <person name="Kim J.S."/>
            <person name="Kim B.D."/>
            <person name="Cohen O."/>
            <person name="Paran I."/>
            <person name="Suh M.C."/>
            <person name="Lee S.B."/>
            <person name="Kim Y.K."/>
            <person name="Shin Y."/>
            <person name="Noh S.J."/>
            <person name="Park J."/>
            <person name="Seo Y.S."/>
            <person name="Kwon S.Y."/>
            <person name="Kim H.A."/>
            <person name="Park J.M."/>
            <person name="Kim H.J."/>
            <person name="Choi S.B."/>
            <person name="Bosland P.W."/>
            <person name="Reeves G."/>
            <person name="Jo S.H."/>
            <person name="Lee B.W."/>
            <person name="Cho H.T."/>
            <person name="Choi H.S."/>
            <person name="Lee M.S."/>
            <person name="Yu Y."/>
            <person name="Do Choi Y."/>
            <person name="Park B.S."/>
            <person name="van Deynze A."/>
            <person name="Ashrafi H."/>
            <person name="Hill T."/>
            <person name="Kim W.T."/>
            <person name="Pai H.S."/>
            <person name="Ahn H.K."/>
            <person name="Yeam I."/>
            <person name="Giovannoni J.J."/>
            <person name="Rose J.K."/>
            <person name="Sorensen I."/>
            <person name="Lee S.J."/>
            <person name="Kim R.W."/>
            <person name="Choi I.Y."/>
            <person name="Choi B.S."/>
            <person name="Lim J.S."/>
            <person name="Lee Y.H."/>
            <person name="Choi D."/>
        </authorList>
    </citation>
    <scope>NUCLEOTIDE SEQUENCE [LARGE SCALE GENOMIC DNA]</scope>
    <source>
        <strain evidence="2">cv. CM334</strain>
    </source>
</reference>